<dbReference type="InterPro" id="IPR008271">
    <property type="entry name" value="Ser/Thr_kinase_AS"/>
</dbReference>
<evidence type="ECO:0000256" key="2">
    <source>
        <dbReference type="ARBA" id="ARBA00012513"/>
    </source>
</evidence>
<evidence type="ECO:0000256" key="3">
    <source>
        <dbReference type="ARBA" id="ARBA00022527"/>
    </source>
</evidence>
<dbReference type="GO" id="GO:0005524">
    <property type="term" value="F:ATP binding"/>
    <property type="evidence" value="ECO:0007669"/>
    <property type="project" value="UniProtKB-KW"/>
</dbReference>
<name>A0A3Q7IQB0_SOLLC</name>
<keyword evidence="7" id="KW-0418">Kinase</keyword>
<dbReference type="AlphaFoldDB" id="A0A3Q7IQB0"/>
<keyword evidence="13" id="KW-0472">Membrane</keyword>
<keyword evidence="13" id="KW-1133">Transmembrane helix</keyword>
<evidence type="ECO:0000256" key="12">
    <source>
        <dbReference type="SAM" id="MobiDB-lite"/>
    </source>
</evidence>
<keyword evidence="3" id="KW-0723">Serine/threonine-protein kinase</keyword>
<dbReference type="STRING" id="4081.A0A3Q7IQB0"/>
<sequence length="797" mass="89321">MLALVGGEGDMEQEFDAKLKIQNNSANTQRSKSFAFRAPQENFTIQDFELGKIYGVGSYSKVVRAKKKDTANVYALKIMDKKFITKENKTAYVKLERIVLDQLDHPGVVRLFFTFQDTFSLYMALESCEGGELFDQITRKGRLSEDEARFYAAEVVDALEYIHSMGLIHRDIKPENLLLTSDGHIKIADFGSVKPMQDSRITVLPNAASDDKACTFVGTAAYVPPEVLNSSPATFGNDLWALGCTLYQMLSGTSPFKDASEWLIFQRIIARDIRFPNYFSNEARDIIDQLLDVDPSRRPGAGPDGYASLKNHPFFSGIDWENLRLQTPPRLAMEPKAPSTHSSGDEQDPSWNPSHIGDGSVRPNDGNGAAASVSEADRTGFQKQLDAPKKNFLSNTTQFYSFTLSSRNFHLSLDEAHSCLHKSHLYVYRLVVIFFMAATKLLTISIALAALSASAATLGVVFWRRKTRADEEKIRELERSLKAALQNCGAERQGRIRAQQALRKVANSNDSNNSYPLAPIAITRSCFSTRNGTPRQPLVVPLAKACLVFDPTRVPPASLEGLEGYSHCWIIYVFHLNTDLDKLWKHPSRSKFKAKVRVPRLKGERMGVFATRSPHRPCPIGLTVAKVDIVDGNKVFISGVDLVDGTPVLDIKPYLPYCDSMPGAMVPDWVKTDNMLAITSVNFSHDFSASLSHCWSRKLQKKKKTEILLYTSPTEFQKLIHQVLSWDIRSVSQRIRPHKTENSSMNNATLEDDDSQEEVHFSDDIVYHLILEGLDTSYKIDYDGNVHVEKIEPCTPN</sequence>
<dbReference type="PROSITE" id="PS00108">
    <property type="entry name" value="PROTEIN_KINASE_ST"/>
    <property type="match status" value="1"/>
</dbReference>
<protein>
    <recommendedName>
        <fullName evidence="2">non-specific serine/threonine protein kinase</fullName>
        <ecNumber evidence="2">2.7.11.1</ecNumber>
    </recommendedName>
</protein>
<feature type="region of interest" description="Disordered" evidence="12">
    <location>
        <begin position="332"/>
        <end position="377"/>
    </location>
</feature>
<dbReference type="SMART" id="SM00220">
    <property type="entry name" value="S_TKc"/>
    <property type="match status" value="1"/>
</dbReference>
<keyword evidence="4" id="KW-0808">Transferase</keyword>
<dbReference type="Pfam" id="PF01980">
    <property type="entry name" value="TrmO_N"/>
    <property type="match status" value="1"/>
</dbReference>
<dbReference type="PROSITE" id="PS50011">
    <property type="entry name" value="PROTEIN_KINASE_DOM"/>
    <property type="match status" value="1"/>
</dbReference>
<dbReference type="Gramene" id="Solyc11g007760.2.1">
    <property type="protein sequence ID" value="Solyc11g007760.2.1"/>
    <property type="gene ID" value="Solyc11g007760.2"/>
</dbReference>
<evidence type="ECO:0000256" key="5">
    <source>
        <dbReference type="ARBA" id="ARBA00022691"/>
    </source>
</evidence>
<dbReference type="InterPro" id="IPR023370">
    <property type="entry name" value="TrmO-like_N"/>
</dbReference>
<feature type="domain" description="Protein kinase" evidence="14">
    <location>
        <begin position="48"/>
        <end position="315"/>
    </location>
</feature>
<comment type="catalytic activity">
    <reaction evidence="10">
        <text>L-threonyl-[protein] + ATP = O-phospho-L-threonyl-[protein] + ADP + H(+)</text>
        <dbReference type="Rhea" id="RHEA:46608"/>
        <dbReference type="Rhea" id="RHEA-COMP:11060"/>
        <dbReference type="Rhea" id="RHEA-COMP:11605"/>
        <dbReference type="ChEBI" id="CHEBI:15378"/>
        <dbReference type="ChEBI" id="CHEBI:30013"/>
        <dbReference type="ChEBI" id="CHEBI:30616"/>
        <dbReference type="ChEBI" id="CHEBI:61977"/>
        <dbReference type="ChEBI" id="CHEBI:456216"/>
        <dbReference type="EC" id="2.7.11.1"/>
    </reaction>
</comment>
<keyword evidence="17" id="KW-1185">Reference proteome</keyword>
<dbReference type="PROSITE" id="PS51668">
    <property type="entry name" value="TSAA_2"/>
    <property type="match status" value="1"/>
</dbReference>
<dbReference type="InterPro" id="IPR040372">
    <property type="entry name" value="YaeB-like"/>
</dbReference>
<dbReference type="EC" id="2.7.11.1" evidence="2"/>
<comment type="catalytic activity">
    <reaction evidence="11">
        <text>L-seryl-[protein] + ATP = O-phospho-L-seryl-[protein] + ADP + H(+)</text>
        <dbReference type="Rhea" id="RHEA:17989"/>
        <dbReference type="Rhea" id="RHEA-COMP:9863"/>
        <dbReference type="Rhea" id="RHEA-COMP:11604"/>
        <dbReference type="ChEBI" id="CHEBI:15378"/>
        <dbReference type="ChEBI" id="CHEBI:29999"/>
        <dbReference type="ChEBI" id="CHEBI:30616"/>
        <dbReference type="ChEBI" id="CHEBI:83421"/>
        <dbReference type="ChEBI" id="CHEBI:456216"/>
        <dbReference type="EC" id="2.7.11.1"/>
    </reaction>
</comment>
<reference evidence="16" key="2">
    <citation type="submission" date="2019-01" db="UniProtKB">
        <authorList>
            <consortium name="EnsemblPlants"/>
        </authorList>
    </citation>
    <scope>IDENTIFICATION</scope>
    <source>
        <strain evidence="16">cv. Heinz 1706</strain>
    </source>
</reference>
<dbReference type="SUPFAM" id="SSF56112">
    <property type="entry name" value="Protein kinase-like (PK-like)"/>
    <property type="match status" value="1"/>
</dbReference>
<dbReference type="FunFam" id="1.10.510.10:FF:000330">
    <property type="entry name" value="3-phosphoinositide-dependent protein kinase 2-like"/>
    <property type="match status" value="1"/>
</dbReference>
<dbReference type="InterPro" id="IPR011009">
    <property type="entry name" value="Kinase-like_dom_sf"/>
</dbReference>
<dbReference type="InParanoid" id="A0A3Q7IQB0"/>
<evidence type="ECO:0000259" key="15">
    <source>
        <dbReference type="PROSITE" id="PS51668"/>
    </source>
</evidence>
<evidence type="ECO:0000256" key="10">
    <source>
        <dbReference type="ARBA" id="ARBA00047899"/>
    </source>
</evidence>
<dbReference type="Proteomes" id="UP000004994">
    <property type="component" value="Chromosome 11"/>
</dbReference>
<dbReference type="NCBIfam" id="TIGR00104">
    <property type="entry name" value="tRNA_TsaA"/>
    <property type="match status" value="1"/>
</dbReference>
<evidence type="ECO:0000259" key="14">
    <source>
        <dbReference type="PROSITE" id="PS50011"/>
    </source>
</evidence>
<dbReference type="InterPro" id="IPR036414">
    <property type="entry name" value="YaeB_N_sf"/>
</dbReference>
<evidence type="ECO:0000256" key="6">
    <source>
        <dbReference type="ARBA" id="ARBA00022741"/>
    </source>
</evidence>
<keyword evidence="5" id="KW-0949">S-adenosyl-L-methionine</keyword>
<dbReference type="InterPro" id="IPR036413">
    <property type="entry name" value="YaeB-like_sf"/>
</dbReference>
<evidence type="ECO:0000256" key="11">
    <source>
        <dbReference type="ARBA" id="ARBA00048679"/>
    </source>
</evidence>
<evidence type="ECO:0000256" key="13">
    <source>
        <dbReference type="SAM" id="Phobius"/>
    </source>
</evidence>
<evidence type="ECO:0000256" key="9">
    <source>
        <dbReference type="ARBA" id="ARBA00033753"/>
    </source>
</evidence>
<dbReference type="GO" id="GO:0004674">
    <property type="term" value="F:protein serine/threonine kinase activity"/>
    <property type="evidence" value="ECO:0007669"/>
    <property type="project" value="UniProtKB-KW"/>
</dbReference>
<dbReference type="InterPro" id="IPR000719">
    <property type="entry name" value="Prot_kinase_dom"/>
</dbReference>
<evidence type="ECO:0000313" key="16">
    <source>
        <dbReference type="EnsemblPlants" id="Solyc11g007760.2.1"/>
    </source>
</evidence>
<dbReference type="FunFam" id="2.40.30.70:FF:000003">
    <property type="entry name" value="tRNA (Adenine(37)-N6)-methyltransferase isoform A"/>
    <property type="match status" value="1"/>
</dbReference>
<accession>A0A3Q7IQB0</accession>
<evidence type="ECO:0000256" key="4">
    <source>
        <dbReference type="ARBA" id="ARBA00022679"/>
    </source>
</evidence>
<dbReference type="Pfam" id="PF00069">
    <property type="entry name" value="Pkinase"/>
    <property type="match status" value="1"/>
</dbReference>
<dbReference type="Gene3D" id="1.10.510.10">
    <property type="entry name" value="Transferase(Phosphotransferase) domain 1"/>
    <property type="match status" value="1"/>
</dbReference>
<dbReference type="CDD" id="cd05581">
    <property type="entry name" value="STKc_PDK1"/>
    <property type="match status" value="1"/>
</dbReference>
<dbReference type="PaxDb" id="4081-Solyc11g007760.1.1"/>
<comment type="similarity">
    <text evidence="9">Belongs to the tRNA methyltransferase O family.</text>
</comment>
<proteinExistence type="inferred from homology"/>
<dbReference type="EnsemblPlants" id="Solyc11g007760.2.1">
    <property type="protein sequence ID" value="Solyc11g007760.2.1"/>
    <property type="gene ID" value="Solyc11g007760.2"/>
</dbReference>
<feature type="transmembrane region" description="Helical" evidence="13">
    <location>
        <begin position="430"/>
        <end position="463"/>
    </location>
</feature>
<keyword evidence="6" id="KW-0547">Nucleotide-binding</keyword>
<evidence type="ECO:0000256" key="8">
    <source>
        <dbReference type="ARBA" id="ARBA00022840"/>
    </source>
</evidence>
<dbReference type="CDD" id="cd09281">
    <property type="entry name" value="UPF0066"/>
    <property type="match status" value="1"/>
</dbReference>
<comment type="similarity">
    <text evidence="1">Belongs to the protein kinase superfamily. AGC Ser/Thr protein kinase family. PDPK1 subfamily.</text>
</comment>
<dbReference type="PANTHER" id="PTHR12818:SF0">
    <property type="entry name" value="TRNA (ADENINE(37)-N6)-METHYLTRANSFERASE"/>
    <property type="match status" value="1"/>
</dbReference>
<evidence type="ECO:0000313" key="17">
    <source>
        <dbReference type="Proteomes" id="UP000004994"/>
    </source>
</evidence>
<evidence type="ECO:0000256" key="7">
    <source>
        <dbReference type="ARBA" id="ARBA00022777"/>
    </source>
</evidence>
<keyword evidence="8" id="KW-0067">ATP-binding</keyword>
<feature type="domain" description="TsaA-like" evidence="15">
    <location>
        <begin position="517"/>
        <end position="663"/>
    </location>
</feature>
<dbReference type="PANTHER" id="PTHR12818">
    <property type="entry name" value="TRNA (ADENINE(37)-N6)-METHYLTRANSFERASE"/>
    <property type="match status" value="1"/>
</dbReference>
<dbReference type="InterPro" id="IPR039046">
    <property type="entry name" value="PDPK1"/>
</dbReference>
<reference evidence="16" key="1">
    <citation type="journal article" date="2012" name="Nature">
        <title>The tomato genome sequence provides insights into fleshy fruit evolution.</title>
        <authorList>
            <consortium name="Tomato Genome Consortium"/>
        </authorList>
    </citation>
    <scope>NUCLEOTIDE SEQUENCE [LARGE SCALE GENOMIC DNA]</scope>
    <source>
        <strain evidence="16">cv. Heinz 1706</strain>
    </source>
</reference>
<dbReference type="FunFam" id="3.30.200.20:FF:000191">
    <property type="entry name" value="3-phosphoinositide-dependent protein kinase 2-like"/>
    <property type="match status" value="1"/>
</dbReference>
<organism evidence="16">
    <name type="scientific">Solanum lycopersicum</name>
    <name type="common">Tomato</name>
    <name type="synonym">Lycopersicon esculentum</name>
    <dbReference type="NCBI Taxonomy" id="4081"/>
    <lineage>
        <taxon>Eukaryota</taxon>
        <taxon>Viridiplantae</taxon>
        <taxon>Streptophyta</taxon>
        <taxon>Embryophyta</taxon>
        <taxon>Tracheophyta</taxon>
        <taxon>Spermatophyta</taxon>
        <taxon>Magnoliopsida</taxon>
        <taxon>eudicotyledons</taxon>
        <taxon>Gunneridae</taxon>
        <taxon>Pentapetalae</taxon>
        <taxon>asterids</taxon>
        <taxon>lamiids</taxon>
        <taxon>Solanales</taxon>
        <taxon>Solanaceae</taxon>
        <taxon>Solanoideae</taxon>
        <taxon>Solaneae</taxon>
        <taxon>Solanum</taxon>
        <taxon>Solanum subgen. Lycopersicon</taxon>
    </lineage>
</organism>
<dbReference type="SUPFAM" id="SSF118196">
    <property type="entry name" value="YaeB-like"/>
    <property type="match status" value="1"/>
</dbReference>
<dbReference type="Gene3D" id="3.30.200.20">
    <property type="entry name" value="Phosphorylase Kinase, domain 1"/>
    <property type="match status" value="1"/>
</dbReference>
<evidence type="ECO:0000256" key="1">
    <source>
        <dbReference type="ARBA" id="ARBA00010006"/>
    </source>
</evidence>
<dbReference type="Gene3D" id="2.40.30.70">
    <property type="entry name" value="YaeB-like"/>
    <property type="match status" value="1"/>
</dbReference>
<keyword evidence="13" id="KW-0812">Transmembrane</keyword>